<dbReference type="OrthoDB" id="5575at2759"/>
<evidence type="ECO:0000313" key="7">
    <source>
        <dbReference type="Proteomes" id="UP000784294"/>
    </source>
</evidence>
<keyword evidence="7" id="KW-1185">Reference proteome</keyword>
<dbReference type="Proteomes" id="UP000784294">
    <property type="component" value="Unassembled WGS sequence"/>
</dbReference>
<dbReference type="GO" id="GO:0016020">
    <property type="term" value="C:membrane"/>
    <property type="evidence" value="ECO:0007669"/>
    <property type="project" value="UniProtKB-SubCell"/>
</dbReference>
<keyword evidence="2" id="KW-0812">Transmembrane</keyword>
<dbReference type="GO" id="GO:0003723">
    <property type="term" value="F:RNA binding"/>
    <property type="evidence" value="ECO:0007669"/>
    <property type="project" value="TreeGrafter"/>
</dbReference>
<dbReference type="AlphaFoldDB" id="A0A3S4ZXS6"/>
<accession>A0A3S4ZXS6</accession>
<keyword evidence="3" id="KW-1133">Transmembrane helix</keyword>
<comment type="subcellular location">
    <subcellularLocation>
        <location evidence="1">Membrane</location>
        <topology evidence="1">Multi-pass membrane protein</topology>
    </subcellularLocation>
</comment>
<sequence length="171" mass="19112">MFTRLSRGVSSYLSGVVQSTVSSLLDASCIELDPSDLNSLLPTPMGRLAAHYYLSHLTMHLFVQKLTPAADLELILNILAHAHEFAELPVRHNEDNANEQLSRELPLEAVGSWDSAHTKAHLLLQVHFTRLTHILPVCDYVTDTKLVLDQAPRIVQSTRLVAFLVIKHTRC</sequence>
<dbReference type="PANTHER" id="PTHR24075:SF6">
    <property type="entry name" value="ACTIVATING SIGNAL COINTEGRATOR 1 COMPLEX SUBUNIT 3"/>
    <property type="match status" value="1"/>
</dbReference>
<evidence type="ECO:0000259" key="5">
    <source>
        <dbReference type="SMART" id="SM00973"/>
    </source>
</evidence>
<protein>
    <recommendedName>
        <fullName evidence="5">SEC63 domain-containing protein</fullName>
    </recommendedName>
</protein>
<comment type="caution">
    <text evidence="6">The sequence shown here is derived from an EMBL/GenBank/DDBJ whole genome shotgun (WGS) entry which is preliminary data.</text>
</comment>
<dbReference type="Gene3D" id="1.10.3380.10">
    <property type="entry name" value="Sec63 N-terminal domain-like domain"/>
    <property type="match status" value="1"/>
</dbReference>
<evidence type="ECO:0000256" key="4">
    <source>
        <dbReference type="ARBA" id="ARBA00023136"/>
    </source>
</evidence>
<reference evidence="6" key="1">
    <citation type="submission" date="2018-11" db="EMBL/GenBank/DDBJ databases">
        <authorList>
            <consortium name="Pathogen Informatics"/>
        </authorList>
    </citation>
    <scope>NUCLEOTIDE SEQUENCE</scope>
</reference>
<evidence type="ECO:0000313" key="6">
    <source>
        <dbReference type="EMBL" id="VEL09752.1"/>
    </source>
</evidence>
<feature type="domain" description="SEC63" evidence="5">
    <location>
        <begin position="42"/>
        <end position="170"/>
    </location>
</feature>
<evidence type="ECO:0000256" key="2">
    <source>
        <dbReference type="ARBA" id="ARBA00022692"/>
    </source>
</evidence>
<keyword evidence="4" id="KW-0472">Membrane</keyword>
<dbReference type="PANTHER" id="PTHR24075">
    <property type="entry name" value="SEC63 DOMAIN-CONTAINING"/>
    <property type="match status" value="1"/>
</dbReference>
<dbReference type="EMBL" id="CAAALY010007169">
    <property type="protein sequence ID" value="VEL09752.1"/>
    <property type="molecule type" value="Genomic_DNA"/>
</dbReference>
<evidence type="ECO:0000256" key="1">
    <source>
        <dbReference type="ARBA" id="ARBA00004141"/>
    </source>
</evidence>
<dbReference type="GO" id="GO:0005634">
    <property type="term" value="C:nucleus"/>
    <property type="evidence" value="ECO:0007669"/>
    <property type="project" value="TreeGrafter"/>
</dbReference>
<dbReference type="GO" id="GO:0043138">
    <property type="term" value="F:3'-5' DNA helicase activity"/>
    <property type="evidence" value="ECO:0007669"/>
    <property type="project" value="TreeGrafter"/>
</dbReference>
<organism evidence="6 7">
    <name type="scientific">Protopolystoma xenopodis</name>
    <dbReference type="NCBI Taxonomy" id="117903"/>
    <lineage>
        <taxon>Eukaryota</taxon>
        <taxon>Metazoa</taxon>
        <taxon>Spiralia</taxon>
        <taxon>Lophotrochozoa</taxon>
        <taxon>Platyhelminthes</taxon>
        <taxon>Monogenea</taxon>
        <taxon>Polyopisthocotylea</taxon>
        <taxon>Polystomatidea</taxon>
        <taxon>Polystomatidae</taxon>
        <taxon>Protopolystoma</taxon>
    </lineage>
</organism>
<dbReference type="InterPro" id="IPR004179">
    <property type="entry name" value="Sec63-dom"/>
</dbReference>
<dbReference type="SMART" id="SM00973">
    <property type="entry name" value="Sec63"/>
    <property type="match status" value="1"/>
</dbReference>
<gene>
    <name evidence="6" type="ORF">PXEA_LOCUS3192</name>
</gene>
<dbReference type="SUPFAM" id="SSF158702">
    <property type="entry name" value="Sec63 N-terminal domain-like"/>
    <property type="match status" value="1"/>
</dbReference>
<proteinExistence type="predicted"/>
<evidence type="ECO:0000256" key="3">
    <source>
        <dbReference type="ARBA" id="ARBA00022989"/>
    </source>
</evidence>
<name>A0A3S4ZXS6_9PLAT</name>
<dbReference type="Pfam" id="PF02889">
    <property type="entry name" value="Sec63"/>
    <property type="match status" value="1"/>
</dbReference>
<dbReference type="FunFam" id="1.10.3380.10:FF:000002">
    <property type="entry name" value="Activating signal cointegrator 1 complex subunit 3"/>
    <property type="match status" value="1"/>
</dbReference>